<keyword evidence="10 11" id="KW-1015">Disulfide bond</keyword>
<name>A0A1A0HG24_9ASCO</name>
<organism evidence="13 14">
    <name type="scientific">Metschnikowia bicuspidata var. bicuspidata NRRL YB-4993</name>
    <dbReference type="NCBI Taxonomy" id="869754"/>
    <lineage>
        <taxon>Eukaryota</taxon>
        <taxon>Fungi</taxon>
        <taxon>Dikarya</taxon>
        <taxon>Ascomycota</taxon>
        <taxon>Saccharomycotina</taxon>
        <taxon>Pichiomycetes</taxon>
        <taxon>Metschnikowiaceae</taxon>
        <taxon>Metschnikowia</taxon>
    </lineage>
</organism>
<dbReference type="GO" id="GO:0046872">
    <property type="term" value="F:metal ion binding"/>
    <property type="evidence" value="ECO:0007669"/>
    <property type="project" value="UniProtKB-KW"/>
</dbReference>
<evidence type="ECO:0000256" key="3">
    <source>
        <dbReference type="ARBA" id="ARBA00022723"/>
    </source>
</evidence>
<evidence type="ECO:0000313" key="14">
    <source>
        <dbReference type="Proteomes" id="UP000092555"/>
    </source>
</evidence>
<evidence type="ECO:0000256" key="7">
    <source>
        <dbReference type="ARBA" id="ARBA00023010"/>
    </source>
</evidence>
<comment type="similarity">
    <text evidence="1 11">Belongs to the small Tim family.</text>
</comment>
<evidence type="ECO:0000256" key="4">
    <source>
        <dbReference type="ARBA" id="ARBA00022792"/>
    </source>
</evidence>
<feature type="domain" description="Tim10-like" evidence="12">
    <location>
        <begin position="23"/>
        <end position="83"/>
    </location>
</feature>
<evidence type="ECO:0000259" key="12">
    <source>
        <dbReference type="Pfam" id="PF02953"/>
    </source>
</evidence>
<dbReference type="STRING" id="869754.A0A1A0HG24"/>
<evidence type="ECO:0000256" key="1">
    <source>
        <dbReference type="ARBA" id="ARBA00006720"/>
    </source>
</evidence>
<dbReference type="AlphaFoldDB" id="A0A1A0HG24"/>
<keyword evidence="4 11" id="KW-0999">Mitochondrion inner membrane</keyword>
<comment type="subunit">
    <text evidence="11">Heterohexamer.</text>
</comment>
<evidence type="ECO:0000256" key="8">
    <source>
        <dbReference type="ARBA" id="ARBA00023128"/>
    </source>
</evidence>
<dbReference type="GO" id="GO:0042719">
    <property type="term" value="C:mitochondrial intermembrane space chaperone complex"/>
    <property type="evidence" value="ECO:0007669"/>
    <property type="project" value="EnsemblFungi"/>
</dbReference>
<proteinExistence type="inferred from homology"/>
<dbReference type="GO" id="GO:0005543">
    <property type="term" value="F:phospholipid binding"/>
    <property type="evidence" value="ECO:0007669"/>
    <property type="project" value="EnsemblFungi"/>
</dbReference>
<evidence type="ECO:0000256" key="11">
    <source>
        <dbReference type="RuleBase" id="RU367043"/>
    </source>
</evidence>
<dbReference type="Pfam" id="PF02953">
    <property type="entry name" value="zf-Tim10_DDP"/>
    <property type="match status" value="1"/>
</dbReference>
<keyword evidence="3" id="KW-0479">Metal-binding</keyword>
<keyword evidence="9" id="KW-0472">Membrane</keyword>
<dbReference type="PANTHER" id="PTHR11038:SF18">
    <property type="entry name" value="MITOCHONDRIAL IMPORT INNER MEMBRANE TRANSLOCASE SUBUNIT TIM12"/>
    <property type="match status" value="1"/>
</dbReference>
<dbReference type="Proteomes" id="UP000092555">
    <property type="component" value="Unassembled WGS sequence"/>
</dbReference>
<evidence type="ECO:0000256" key="10">
    <source>
        <dbReference type="ARBA" id="ARBA00023157"/>
    </source>
</evidence>
<sequence length="106" mass="11873">MSFFLGNTAQYSNVEVNPEKVKLAEVQFTVMSSTFNKMLSTCQEKCIGHEYGEGDVNTGEASCTDRCVSKYVKANAMIAQEVQSKLLPNEMPEYKKIQSMMADKQI</sequence>
<evidence type="ECO:0000256" key="6">
    <source>
        <dbReference type="ARBA" id="ARBA00022927"/>
    </source>
</evidence>
<keyword evidence="8 11" id="KW-0496">Mitochondrion</keyword>
<evidence type="ECO:0000313" key="13">
    <source>
        <dbReference type="EMBL" id="OBA22935.1"/>
    </source>
</evidence>
<dbReference type="OrthoDB" id="274922at2759"/>
<reference evidence="13 14" key="1">
    <citation type="submission" date="2016-05" db="EMBL/GenBank/DDBJ databases">
        <title>Comparative genomics of biotechnologically important yeasts.</title>
        <authorList>
            <consortium name="DOE Joint Genome Institute"/>
            <person name="Riley R."/>
            <person name="Haridas S."/>
            <person name="Wolfe K.H."/>
            <person name="Lopes M.R."/>
            <person name="Hittinger C.T."/>
            <person name="Goker M."/>
            <person name="Salamov A."/>
            <person name="Wisecaver J."/>
            <person name="Long T.M."/>
            <person name="Aerts A.L."/>
            <person name="Barry K."/>
            <person name="Choi C."/>
            <person name="Clum A."/>
            <person name="Coughlan A.Y."/>
            <person name="Deshpande S."/>
            <person name="Douglass A.P."/>
            <person name="Hanson S.J."/>
            <person name="Klenk H.-P."/>
            <person name="LaButti K."/>
            <person name="Lapidus A."/>
            <person name="Lindquist E."/>
            <person name="Lipzen A."/>
            <person name="Meier-kolthoff J.P."/>
            <person name="Ohm R.A."/>
            <person name="Otillar R.P."/>
            <person name="Pangilinan J."/>
            <person name="Peng Y."/>
            <person name="Rokas A."/>
            <person name="Rosa C.A."/>
            <person name="Scheuner C."/>
            <person name="Sibirny A.A."/>
            <person name="Slot J.C."/>
            <person name="Stielow J.B."/>
            <person name="Sun H."/>
            <person name="Kurtzman C.P."/>
            <person name="Blackwell M."/>
            <person name="Grigoriev I.V."/>
            <person name="Jeffries T.W."/>
        </authorList>
    </citation>
    <scope>NUCLEOTIDE SEQUENCE [LARGE SCALE GENOMIC DNA]</scope>
    <source>
        <strain evidence="13 14">NRRL YB-4993</strain>
    </source>
</reference>
<dbReference type="GeneID" id="30029472"/>
<keyword evidence="7 11" id="KW-0811">Translocation</keyword>
<protein>
    <recommendedName>
        <fullName evidence="11">Mitochondrial import inner membrane translocase subunit</fullName>
    </recommendedName>
</protein>
<gene>
    <name evidence="13" type="ORF">METBIDRAFT_34614</name>
</gene>
<keyword evidence="2 11" id="KW-0813">Transport</keyword>
<dbReference type="InterPro" id="IPR004217">
    <property type="entry name" value="Tim10-like"/>
</dbReference>
<dbReference type="GO" id="GO:0008320">
    <property type="term" value="F:protein transmembrane transporter activity"/>
    <property type="evidence" value="ECO:0007669"/>
    <property type="project" value="EnsemblFungi"/>
</dbReference>
<dbReference type="PANTHER" id="PTHR11038">
    <property type="entry name" value="MITOCHONDRIAL IMPORT INNER MEMBRANE TRANSLOCASE SUBUNIT TIM10"/>
    <property type="match status" value="1"/>
</dbReference>
<dbReference type="InterPro" id="IPR035427">
    <property type="entry name" value="Tim10-like_dom_sf"/>
</dbReference>
<dbReference type="EMBL" id="LXTC01000001">
    <property type="protein sequence ID" value="OBA22935.1"/>
    <property type="molecule type" value="Genomic_DNA"/>
</dbReference>
<dbReference type="SUPFAM" id="SSF144122">
    <property type="entry name" value="Tim10-like"/>
    <property type="match status" value="1"/>
</dbReference>
<keyword evidence="6 11" id="KW-0653">Protein transport</keyword>
<comment type="domain">
    <text evidence="11">The twin CX3C motif contains 4 conserved Cys residues that form 2 disulfide bonds in the mitochondrial intermembrane space.</text>
</comment>
<comment type="function">
    <text evidence="11">Mitochondrial intermembrane chaperone that participates in the import and insertion of some multi-pass transmembrane proteins into the mitochondrial inner membrane. Also required for the transfer of beta-barrel precursors from the TOM complex to the sorting and assembly machinery (SAM complex) of the outer membrane. Acts as a chaperone-like protein that protects the hydrophobic precursors from aggregation and guide them through the mitochondrial intermembrane space.</text>
</comment>
<evidence type="ECO:0000256" key="5">
    <source>
        <dbReference type="ARBA" id="ARBA00022833"/>
    </source>
</evidence>
<keyword evidence="11" id="KW-0143">Chaperone</keyword>
<accession>A0A1A0HG24</accession>
<dbReference type="Gene3D" id="1.10.287.810">
    <property type="entry name" value="Mitochondrial import inner membrane translocase subunit tim13 like domains"/>
    <property type="match status" value="1"/>
</dbReference>
<comment type="subcellular location">
    <subcellularLocation>
        <location evidence="11">Mitochondrion inner membrane</location>
        <topology evidence="11">Peripheral membrane protein</topology>
        <orientation evidence="11">Intermembrane side</orientation>
    </subcellularLocation>
</comment>
<evidence type="ECO:0000256" key="9">
    <source>
        <dbReference type="ARBA" id="ARBA00023136"/>
    </source>
</evidence>
<evidence type="ECO:0000256" key="2">
    <source>
        <dbReference type="ARBA" id="ARBA00022448"/>
    </source>
</evidence>
<comment type="caution">
    <text evidence="13">The sequence shown here is derived from an EMBL/GenBank/DDBJ whole genome shotgun (WGS) entry which is preliminary data.</text>
</comment>
<dbReference type="RefSeq" id="XP_018713416.1">
    <property type="nucleotide sequence ID" value="XM_018856496.1"/>
</dbReference>
<dbReference type="GO" id="GO:0042721">
    <property type="term" value="C:TIM22 mitochondrial import inner membrane insertion complex"/>
    <property type="evidence" value="ECO:0007669"/>
    <property type="project" value="EnsemblFungi"/>
</dbReference>
<keyword evidence="14" id="KW-1185">Reference proteome</keyword>
<keyword evidence="5" id="KW-0862">Zinc</keyword>
<dbReference type="GO" id="GO:0045039">
    <property type="term" value="P:protein insertion into mitochondrial inner membrane"/>
    <property type="evidence" value="ECO:0007669"/>
    <property type="project" value="EnsemblFungi"/>
</dbReference>